<reference evidence="4 5" key="1">
    <citation type="submission" date="2019-12" db="EMBL/GenBank/DDBJ databases">
        <title>Rhizobium genotypes associated with high levels of biological nitrogen fixation by grain legumes in a temperate-maritime cropping system.</title>
        <authorList>
            <person name="Maluk M."/>
            <person name="Francesc Ferrando Molina F."/>
            <person name="Lopez Del Egido L."/>
            <person name="Lafos M."/>
            <person name="Langarica-Fuentes A."/>
            <person name="Gebre Yohannes G."/>
            <person name="Young M.W."/>
            <person name="Martin P."/>
            <person name="Gantlett R."/>
            <person name="Kenicer G."/>
            <person name="Hawes C."/>
            <person name="Begg G.S."/>
            <person name="Quilliam R.S."/>
            <person name="Squire G.R."/>
            <person name="Poole P.S."/>
            <person name="Young P.W."/>
            <person name="Iannetta P.M."/>
            <person name="James E.K."/>
        </authorList>
    </citation>
    <scope>NUCLEOTIDE SEQUENCE [LARGE SCALE GENOMIC DNA]</scope>
    <source>
        <strain evidence="4 5">JHI1096</strain>
    </source>
</reference>
<dbReference type="RefSeq" id="WP_164576696.1">
    <property type="nucleotide sequence ID" value="NZ_JAAXDH010000040.1"/>
</dbReference>
<evidence type="ECO:0000256" key="2">
    <source>
        <dbReference type="ARBA" id="ARBA00022777"/>
    </source>
</evidence>
<dbReference type="PANTHER" id="PTHR10584">
    <property type="entry name" value="SUGAR KINASE"/>
    <property type="match status" value="1"/>
</dbReference>
<dbReference type="InterPro" id="IPR002173">
    <property type="entry name" value="Carboh/pur_kinase_PfkB_CS"/>
</dbReference>
<gene>
    <name evidence="4" type="ORF">GR204_12475</name>
</gene>
<dbReference type="Pfam" id="PF00294">
    <property type="entry name" value="PfkB"/>
    <property type="match status" value="1"/>
</dbReference>
<dbReference type="Proteomes" id="UP000471560">
    <property type="component" value="Unassembled WGS sequence"/>
</dbReference>
<dbReference type="AlphaFoldDB" id="A0A6P0B5W6"/>
<dbReference type="GO" id="GO:0016301">
    <property type="term" value="F:kinase activity"/>
    <property type="evidence" value="ECO:0007669"/>
    <property type="project" value="UniProtKB-KW"/>
</dbReference>
<evidence type="ECO:0000259" key="3">
    <source>
        <dbReference type="Pfam" id="PF00294"/>
    </source>
</evidence>
<evidence type="ECO:0000256" key="1">
    <source>
        <dbReference type="ARBA" id="ARBA00022679"/>
    </source>
</evidence>
<evidence type="ECO:0000313" key="5">
    <source>
        <dbReference type="Proteomes" id="UP000471560"/>
    </source>
</evidence>
<name>A0A6P0B5W6_RHILE</name>
<organism evidence="4 5">
    <name type="scientific">Rhizobium leguminosarum</name>
    <dbReference type="NCBI Taxonomy" id="384"/>
    <lineage>
        <taxon>Bacteria</taxon>
        <taxon>Pseudomonadati</taxon>
        <taxon>Pseudomonadota</taxon>
        <taxon>Alphaproteobacteria</taxon>
        <taxon>Hyphomicrobiales</taxon>
        <taxon>Rhizobiaceae</taxon>
        <taxon>Rhizobium/Agrobacterium group</taxon>
        <taxon>Rhizobium</taxon>
    </lineage>
</organism>
<dbReference type="GO" id="GO:0005829">
    <property type="term" value="C:cytosol"/>
    <property type="evidence" value="ECO:0007669"/>
    <property type="project" value="TreeGrafter"/>
</dbReference>
<dbReference type="InterPro" id="IPR011611">
    <property type="entry name" value="PfkB_dom"/>
</dbReference>
<dbReference type="InterPro" id="IPR029056">
    <property type="entry name" value="Ribokinase-like"/>
</dbReference>
<keyword evidence="2 4" id="KW-0418">Kinase</keyword>
<dbReference type="EMBL" id="WUEZ01000012">
    <property type="protein sequence ID" value="NEI34808.1"/>
    <property type="molecule type" value="Genomic_DNA"/>
</dbReference>
<proteinExistence type="predicted"/>
<dbReference type="PANTHER" id="PTHR10584:SF157">
    <property type="entry name" value="SULFOFRUCTOSE KINASE"/>
    <property type="match status" value="1"/>
</dbReference>
<keyword evidence="1" id="KW-0808">Transferase</keyword>
<dbReference type="Gene3D" id="3.40.1190.20">
    <property type="match status" value="1"/>
</dbReference>
<accession>A0A6P0B5W6</accession>
<protein>
    <submittedName>
        <fullName evidence="4">Sugar kinase</fullName>
    </submittedName>
</protein>
<comment type="caution">
    <text evidence="4">The sequence shown here is derived from an EMBL/GenBank/DDBJ whole genome shotgun (WGS) entry which is preliminary data.</text>
</comment>
<feature type="domain" description="Carbohydrate kinase PfkB" evidence="3">
    <location>
        <begin position="14"/>
        <end position="302"/>
    </location>
</feature>
<dbReference type="CDD" id="cd01945">
    <property type="entry name" value="ribokinase_group_B"/>
    <property type="match status" value="1"/>
</dbReference>
<evidence type="ECO:0000313" key="4">
    <source>
        <dbReference type="EMBL" id="NEI34808.1"/>
    </source>
</evidence>
<sequence>MTTSAFDPPPGQARRVLCVGAAVMDTLFRVRSLPTGQGKILPYDMLQIAEGMASSAAFAVTRLGGKASLWGAVGNDAIGERIIADLSKSGIDTSGMVRVEGARSAVSTILVDDQGERLIVPFYDAGLHETVKPVTKQDVSVFDAVLVDVRWPKLALRTLLAARDAARPAILDGDVAGDGVIEMLAPAASHIVFSQPAAERLAGTAELVKVVGLLKRKFEHAFISVTAGENGCFWFDDRTGEIVHLAAPKVRAVDTLAAGDIFHGAFALATAEGLLIEETMRLSSMAAALKCQVFGGRIGAPTRAEVCDALRDWDVGVIAAALCSRYEFRNGDQRSISF</sequence>
<dbReference type="PROSITE" id="PS00584">
    <property type="entry name" value="PFKB_KINASES_2"/>
    <property type="match status" value="1"/>
</dbReference>
<dbReference type="SUPFAM" id="SSF53613">
    <property type="entry name" value="Ribokinase-like"/>
    <property type="match status" value="1"/>
</dbReference>